<accession>F8X0T2</accession>
<dbReference type="eggNOG" id="ENOG5033Z5K">
    <property type="taxonomic scope" value="Bacteria"/>
</dbReference>
<evidence type="ECO:0000313" key="2">
    <source>
        <dbReference type="Proteomes" id="UP000006420"/>
    </source>
</evidence>
<protein>
    <submittedName>
        <fullName evidence="1">Uncharacterized protein</fullName>
    </submittedName>
</protein>
<evidence type="ECO:0000313" key="1">
    <source>
        <dbReference type="EMBL" id="EGK03410.1"/>
    </source>
</evidence>
<sequence>MKIALFLKNDKIDDSDIDTIPIIVLHTDSNTVVEIEKDIIVKKDVNYLALWLLTKRIKEVYVMDIDPLIRQLFERLGVVVRKYDDMKKNPLLRKFIS</sequence>
<comment type="caution">
    <text evidence="1">The sequence shown here is derived from an EMBL/GenBank/DDBJ whole genome shotgun (WGS) entry which is preliminary data.</text>
</comment>
<dbReference type="Proteomes" id="UP000006420">
    <property type="component" value="Unassembled WGS sequence"/>
</dbReference>
<gene>
    <name evidence="1" type="ORF">HMPREF9456_01477</name>
</gene>
<dbReference type="HOGENOM" id="CLU_2342291_0_0_10"/>
<dbReference type="GeneID" id="78082129"/>
<dbReference type="OrthoDB" id="997913at2"/>
<dbReference type="RefSeq" id="WP_006842848.1">
    <property type="nucleotide sequence ID" value="NZ_AQWJ01000003.1"/>
</dbReference>
<dbReference type="AlphaFoldDB" id="F8X0T2"/>
<reference evidence="1 2" key="1">
    <citation type="submission" date="2011-04" db="EMBL/GenBank/DDBJ databases">
        <title>The Genome Sequence of Dysgonomonas mossii DSM 22836.</title>
        <authorList>
            <consortium name="The Broad Institute Genome Sequencing Platform"/>
            <person name="Earl A."/>
            <person name="Ward D."/>
            <person name="Feldgarden M."/>
            <person name="Gevers D."/>
            <person name="Pudlo N."/>
            <person name="Martens E."/>
            <person name="Allen-Vercoe E."/>
            <person name="Young S.K."/>
            <person name="Zeng Q."/>
            <person name="Gargeya S."/>
            <person name="Fitzgerald M."/>
            <person name="Haas B."/>
            <person name="Abouelleil A."/>
            <person name="Alvarado L."/>
            <person name="Arachchi H.M."/>
            <person name="Berlin A."/>
            <person name="Brown A."/>
            <person name="Chapman S.B."/>
            <person name="Chen Z."/>
            <person name="Dunbar C."/>
            <person name="Freedman E."/>
            <person name="Gearin G."/>
            <person name="Gellesch M."/>
            <person name="Goldberg J."/>
            <person name="Griggs A."/>
            <person name="Gujja S."/>
            <person name="Heiman D."/>
            <person name="Howarth C."/>
            <person name="Larson L."/>
            <person name="Lui A."/>
            <person name="MacDonald P.J.P."/>
            <person name="Mehta T."/>
            <person name="Montmayeur A."/>
            <person name="Murphy C."/>
            <person name="Neiman D."/>
            <person name="Pearson M."/>
            <person name="Priest M."/>
            <person name="Roberts A."/>
            <person name="Saif S."/>
            <person name="Shea T."/>
            <person name="Shenoy N."/>
            <person name="Sisk P."/>
            <person name="Stolte C."/>
            <person name="Sykes S."/>
            <person name="Yandava C."/>
            <person name="Wortman J."/>
            <person name="Nusbaum C."/>
            <person name="Birren B."/>
        </authorList>
    </citation>
    <scope>NUCLEOTIDE SEQUENCE [LARGE SCALE GENOMIC DNA]</scope>
    <source>
        <strain evidence="1 2">DSM 22836</strain>
    </source>
</reference>
<organism evidence="1 2">
    <name type="scientific">Dysgonomonas mossii DSM 22836</name>
    <dbReference type="NCBI Taxonomy" id="742767"/>
    <lineage>
        <taxon>Bacteria</taxon>
        <taxon>Pseudomonadati</taxon>
        <taxon>Bacteroidota</taxon>
        <taxon>Bacteroidia</taxon>
        <taxon>Bacteroidales</taxon>
        <taxon>Dysgonomonadaceae</taxon>
        <taxon>Dysgonomonas</taxon>
    </lineage>
</organism>
<name>F8X0T2_9BACT</name>
<dbReference type="EMBL" id="ADLW01000006">
    <property type="protein sequence ID" value="EGK03410.1"/>
    <property type="molecule type" value="Genomic_DNA"/>
</dbReference>
<proteinExistence type="predicted"/>
<keyword evidence="2" id="KW-1185">Reference proteome</keyword>